<proteinExistence type="predicted"/>
<feature type="compositionally biased region" description="Pro residues" evidence="1">
    <location>
        <begin position="137"/>
        <end position="151"/>
    </location>
</feature>
<dbReference type="RefSeq" id="WP_311664200.1">
    <property type="nucleotide sequence ID" value="NZ_JAVREO010000001.1"/>
</dbReference>
<organism evidence="2 3">
    <name type="scientific">Streptomyces chisholmiae</name>
    <dbReference type="NCBI Taxonomy" id="3075540"/>
    <lineage>
        <taxon>Bacteria</taxon>
        <taxon>Bacillati</taxon>
        <taxon>Actinomycetota</taxon>
        <taxon>Actinomycetes</taxon>
        <taxon>Kitasatosporales</taxon>
        <taxon>Streptomycetaceae</taxon>
        <taxon>Streptomyces</taxon>
    </lineage>
</organism>
<dbReference type="EMBL" id="JAVREO010000001">
    <property type="protein sequence ID" value="MDT0265189.1"/>
    <property type="molecule type" value="Genomic_DNA"/>
</dbReference>
<dbReference type="Proteomes" id="UP001183410">
    <property type="component" value="Unassembled WGS sequence"/>
</dbReference>
<protein>
    <submittedName>
        <fullName evidence="2">Nucleopolyhedrovirus P10 family protein</fullName>
    </submittedName>
</protein>
<evidence type="ECO:0000313" key="3">
    <source>
        <dbReference type="Proteomes" id="UP001183410"/>
    </source>
</evidence>
<keyword evidence="3" id="KW-1185">Reference proteome</keyword>
<feature type="region of interest" description="Disordered" evidence="1">
    <location>
        <begin position="136"/>
        <end position="161"/>
    </location>
</feature>
<sequence length="249" mass="24891">MGDNGLLRAVRRQLGLGRLLPLRFGEASGAWLTERAARAALVTAVGAAVPQARLDGVRLGPAEPLAAEPPRLAVPGPPSALPPQPLLLSGEIAAYPAVPLPELADRVRATLAEVAVGRLGLDVAAVDLTVAELLTEPPEPAGTPTGPPGPPASTAAGGPGADAVAEAVRAVAGVRELSAVLDGWLGAVRVSDETEPPARLVRLQVATEGERPLAPLVDEVTEVAAATAAGAGGRPPGPVLVALLVTELG</sequence>
<name>A0ABU2JKZ6_9ACTN</name>
<comment type="caution">
    <text evidence="2">The sequence shown here is derived from an EMBL/GenBank/DDBJ whole genome shotgun (WGS) entry which is preliminary data.</text>
</comment>
<feature type="compositionally biased region" description="Low complexity" evidence="1">
    <location>
        <begin position="152"/>
        <end position="161"/>
    </location>
</feature>
<reference evidence="3" key="1">
    <citation type="submission" date="2023-07" db="EMBL/GenBank/DDBJ databases">
        <title>30 novel species of actinomycetes from the DSMZ collection.</title>
        <authorList>
            <person name="Nouioui I."/>
        </authorList>
    </citation>
    <scope>NUCLEOTIDE SEQUENCE [LARGE SCALE GENOMIC DNA]</scope>
    <source>
        <strain evidence="3">DSM 44915</strain>
    </source>
</reference>
<gene>
    <name evidence="2" type="ORF">RM844_02675</name>
</gene>
<accession>A0ABU2JKZ6</accession>
<evidence type="ECO:0000256" key="1">
    <source>
        <dbReference type="SAM" id="MobiDB-lite"/>
    </source>
</evidence>
<evidence type="ECO:0000313" key="2">
    <source>
        <dbReference type="EMBL" id="MDT0265189.1"/>
    </source>
</evidence>